<protein>
    <submittedName>
        <fullName evidence="2">Uncharacterized protein</fullName>
    </submittedName>
</protein>
<comment type="caution">
    <text evidence="2">The sequence shown here is derived from an EMBL/GenBank/DDBJ whole genome shotgun (WGS) entry which is preliminary data.</text>
</comment>
<feature type="compositionally biased region" description="Polar residues" evidence="1">
    <location>
        <begin position="1"/>
        <end position="13"/>
    </location>
</feature>
<sequence>MAQGRLQHSSNTPRLPGTLERARAATGDRSHHPASRFNTPGGGRGQFSFSTAGNLCPQYVFDCPRTSKEQKHASSGTKPKISFMMNGAPIRNNEKLSQLL</sequence>
<feature type="compositionally biased region" description="Basic and acidic residues" evidence="1">
    <location>
        <begin position="20"/>
        <end position="31"/>
    </location>
</feature>
<reference evidence="2" key="1">
    <citation type="submission" date="2017-09" db="EMBL/GenBank/DDBJ databases">
        <title>Contemporary evolution of a Lepidopteran species, Heliothis virescens, in response to modern agricultural practices.</title>
        <authorList>
            <person name="Fritz M.L."/>
            <person name="Deyonke A.M."/>
            <person name="Papanicolaou A."/>
            <person name="Micinski S."/>
            <person name="Westbrook J."/>
            <person name="Gould F."/>
        </authorList>
    </citation>
    <scope>NUCLEOTIDE SEQUENCE [LARGE SCALE GENOMIC DNA]</scope>
    <source>
        <strain evidence="2">HvINT-</strain>
        <tissue evidence="2">Whole body</tissue>
    </source>
</reference>
<name>A0A2A4JXM5_HELVI</name>
<gene>
    <name evidence="2" type="ORF">B5V51_9947</name>
</gene>
<accession>A0A2A4JXM5</accession>
<organism evidence="2">
    <name type="scientific">Heliothis virescens</name>
    <name type="common">Tobacco budworm moth</name>
    <dbReference type="NCBI Taxonomy" id="7102"/>
    <lineage>
        <taxon>Eukaryota</taxon>
        <taxon>Metazoa</taxon>
        <taxon>Ecdysozoa</taxon>
        <taxon>Arthropoda</taxon>
        <taxon>Hexapoda</taxon>
        <taxon>Insecta</taxon>
        <taxon>Pterygota</taxon>
        <taxon>Neoptera</taxon>
        <taxon>Endopterygota</taxon>
        <taxon>Lepidoptera</taxon>
        <taxon>Glossata</taxon>
        <taxon>Ditrysia</taxon>
        <taxon>Noctuoidea</taxon>
        <taxon>Noctuidae</taxon>
        <taxon>Heliothinae</taxon>
        <taxon>Heliothis</taxon>
    </lineage>
</organism>
<feature type="region of interest" description="Disordered" evidence="1">
    <location>
        <begin position="1"/>
        <end position="49"/>
    </location>
</feature>
<evidence type="ECO:0000256" key="1">
    <source>
        <dbReference type="SAM" id="MobiDB-lite"/>
    </source>
</evidence>
<dbReference type="EMBL" id="NWSH01000459">
    <property type="protein sequence ID" value="PCG76253.1"/>
    <property type="molecule type" value="Genomic_DNA"/>
</dbReference>
<dbReference type="AlphaFoldDB" id="A0A2A4JXM5"/>
<proteinExistence type="predicted"/>
<evidence type="ECO:0000313" key="2">
    <source>
        <dbReference type="EMBL" id="PCG76253.1"/>
    </source>
</evidence>
<feature type="region of interest" description="Disordered" evidence="1">
    <location>
        <begin position="66"/>
        <end position="100"/>
    </location>
</feature>